<keyword evidence="1" id="KW-0732">Signal</keyword>
<evidence type="ECO:0000313" key="2">
    <source>
        <dbReference type="EMBL" id="BCS95160.1"/>
    </source>
</evidence>
<feature type="chain" id="PRO_5045199639" description="Lipoprotein" evidence="1">
    <location>
        <begin position="25"/>
        <end position="568"/>
    </location>
</feature>
<organism evidence="2 3">
    <name type="scientific">Desulfoluna limicola</name>
    <dbReference type="NCBI Taxonomy" id="2810562"/>
    <lineage>
        <taxon>Bacteria</taxon>
        <taxon>Pseudomonadati</taxon>
        <taxon>Thermodesulfobacteriota</taxon>
        <taxon>Desulfobacteria</taxon>
        <taxon>Desulfobacterales</taxon>
        <taxon>Desulfolunaceae</taxon>
        <taxon>Desulfoluna</taxon>
    </lineage>
</organism>
<proteinExistence type="predicted"/>
<dbReference type="PROSITE" id="PS51257">
    <property type="entry name" value="PROKAR_LIPOPROTEIN"/>
    <property type="match status" value="1"/>
</dbReference>
<sequence>MISDRMRKAMFVPLLVLLLFMACGETEDKEVFSITGRVTVDEACQCEGSDIFVALFKGTDPDMIARSSGDSFASIVGAAPDGSFSIDLADHGLDPGETVTLIGFVDQNYNGGIPSPATGDMVGFYIKDGTFTPGYTLADGLNTGADIHVNREVFAYEKEIGGTISGDYTGPVRLFAYAGDIRSLDVTTLDVNGIIGYGAFEKKESLLDYRLSILPYGFDLPISDVYLMALFDTNGNGVPDAGESVGYCSTHPQGLPSLFTLTDAPQEHFTVDSTLSKVIPEASPEEISIAGHVERPAGYDETSTAPLFIVAAETDDPNLLFTHPLSVIRAFYRLDPGELAFSLDLSATGLSPGNTLMTLALWDLNHKENPESPSYTGFPDPDAGDLVGIYQNKTNLTVTHTLNAGVNSVVPLKNGNTDFRFQVNRLVVDHDASLVFTVQNGGGVTLESGDRLLVVAVQEDGVDNATYRITDPDCIVAMETVTATGDINDAYAVPLMGALLQSILNTPFGVDDVYVFAILDENGNGKPDNGEPVGFYWSWILTFFPKLTNLTDGENRLETTVRFTGMTY</sequence>
<protein>
    <recommendedName>
        <fullName evidence="4">Lipoprotein</fullName>
    </recommendedName>
</protein>
<accession>A0ABM7PC69</accession>
<evidence type="ECO:0000313" key="3">
    <source>
        <dbReference type="Proteomes" id="UP001320148"/>
    </source>
</evidence>
<feature type="signal peptide" evidence="1">
    <location>
        <begin position="1"/>
        <end position="24"/>
    </location>
</feature>
<evidence type="ECO:0008006" key="4">
    <source>
        <dbReference type="Google" id="ProtNLM"/>
    </source>
</evidence>
<name>A0ABM7PC69_9BACT</name>
<evidence type="ECO:0000256" key="1">
    <source>
        <dbReference type="SAM" id="SignalP"/>
    </source>
</evidence>
<dbReference type="RefSeq" id="WP_236891435.1">
    <property type="nucleotide sequence ID" value="NZ_AP024488.1"/>
</dbReference>
<dbReference type="Proteomes" id="UP001320148">
    <property type="component" value="Chromosome"/>
</dbReference>
<keyword evidence="3" id="KW-1185">Reference proteome</keyword>
<reference evidence="2 3" key="1">
    <citation type="submission" date="2021-02" db="EMBL/GenBank/DDBJ databases">
        <title>Complete genome of Desulfoluna sp. strain ASN36.</title>
        <authorList>
            <person name="Takahashi A."/>
            <person name="Kojima H."/>
            <person name="Fukui M."/>
        </authorList>
    </citation>
    <scope>NUCLEOTIDE SEQUENCE [LARGE SCALE GENOMIC DNA]</scope>
    <source>
        <strain evidence="2 3">ASN36</strain>
    </source>
</reference>
<dbReference type="EMBL" id="AP024488">
    <property type="protein sequence ID" value="BCS95160.1"/>
    <property type="molecule type" value="Genomic_DNA"/>
</dbReference>
<gene>
    <name evidence="2" type="ORF">DSLASN_07920</name>
</gene>